<dbReference type="AlphaFoldDB" id="A0A1A9RSG3"/>
<dbReference type="Proteomes" id="UP000078103">
    <property type="component" value="Unassembled WGS sequence"/>
</dbReference>
<organism evidence="3 4">
    <name type="scientific">Eikenella corrodens</name>
    <dbReference type="NCBI Taxonomy" id="539"/>
    <lineage>
        <taxon>Bacteria</taxon>
        <taxon>Pseudomonadati</taxon>
        <taxon>Pseudomonadota</taxon>
        <taxon>Betaproteobacteria</taxon>
        <taxon>Neisseriales</taxon>
        <taxon>Neisseriaceae</taxon>
        <taxon>Eikenella</taxon>
    </lineage>
</organism>
<reference evidence="4" key="1">
    <citation type="submission" date="2016-05" db="EMBL/GenBank/DDBJ databases">
        <title>Draft genome of Corynebacterium afermentans subsp. afermentans LCDC 88199T.</title>
        <authorList>
            <person name="Bernier A.-M."/>
            <person name="Bernard K."/>
        </authorList>
    </citation>
    <scope>NUCLEOTIDE SEQUENCE [LARGE SCALE GENOMIC DNA]</scope>
    <source>
        <strain evidence="4">NML120819</strain>
    </source>
</reference>
<feature type="compositionally biased region" description="Low complexity" evidence="1">
    <location>
        <begin position="628"/>
        <end position="645"/>
    </location>
</feature>
<comment type="caution">
    <text evidence="3">The sequence shown here is derived from an EMBL/GenBank/DDBJ whole genome shotgun (WGS) entry which is preliminary data.</text>
</comment>
<protein>
    <recommendedName>
        <fullName evidence="2">Phage tail tape measure protein domain-containing protein</fullName>
    </recommendedName>
</protein>
<evidence type="ECO:0000313" key="3">
    <source>
        <dbReference type="EMBL" id="OAM24914.1"/>
    </source>
</evidence>
<dbReference type="InterPro" id="IPR010090">
    <property type="entry name" value="Phage_tape_meas"/>
</dbReference>
<dbReference type="EMBL" id="LXSH01000007">
    <property type="protein sequence ID" value="OAM24914.1"/>
    <property type="molecule type" value="Genomic_DNA"/>
</dbReference>
<evidence type="ECO:0000256" key="1">
    <source>
        <dbReference type="SAM" id="MobiDB-lite"/>
    </source>
</evidence>
<name>A0A1A9RSG3_EIKCO</name>
<evidence type="ECO:0000313" key="4">
    <source>
        <dbReference type="Proteomes" id="UP000078103"/>
    </source>
</evidence>
<feature type="compositionally biased region" description="Polar residues" evidence="1">
    <location>
        <begin position="609"/>
        <end position="624"/>
    </location>
</feature>
<sequence length="707" mass="75614">MSSNTLELVAKFKDNASQGLRRLLTESQRAATGQARVWAQAGRQRQQAISAYQRLGIRSEQQIRREMQLTQAAYNRLARSGTLSQRELARAAEANRRNLQRLNNELRSGAGAAGSWRQRLGGAMTTVAAAGVGAYTVLKPSMDNQKQLEANISQVAWQAFGEDNSKTSDWIATTGKQQIRDLVTELVAKNGGNADAALNLINSQMANGMSFEQVQKGATATYRAMIASAEGAGQYDPESVAKLMKVLHDFGFQGEELATAFEHAMKSGMQGNFEIADMVTELPALLPAAKNSGLNGIQGFDYLLSILQSASNKSGSNSEAANNVRNLLEKTLSADTVKRLSRMDNPNDPSKGVDWANSVLQGKANGENAVQVLSRLANSMLERDQQYQQLKAKADAGDQTAAEQMNIMRGFVLSQILPDIQAKAGLLAASDVQQVQEYIQGLAGIDPKTNSLVDRKIGVMSRDDLFIQEQNRSLAQLGRKPALDTLNSAETKWTEVSSRYPKATLAAQAAGGAGLGAGLLSLFRSGGSGWAGNLLSKVGGSALGFGRGALSWGTGVLTAAPRFNFATGLLLHSPELNAGEGAALERMRQLNQQYHGQALPRSALINYSDSSRSANQSPLNSPELQKSAEQIQQSSQTYQQSSEQYAQAVNHNQQAAAQFLEASRLMGTAAGQLAAAARQPVPVTVSVSGGNITAAVSQAAERDNRRN</sequence>
<gene>
    <name evidence="3" type="ORF">A7P89_01370</name>
</gene>
<dbReference type="RefSeq" id="WP_064105061.1">
    <property type="nucleotide sequence ID" value="NZ_LXSH01000007.1"/>
</dbReference>
<feature type="domain" description="Phage tail tape measure protein" evidence="2">
    <location>
        <begin position="193"/>
        <end position="394"/>
    </location>
</feature>
<proteinExistence type="predicted"/>
<evidence type="ECO:0000259" key="2">
    <source>
        <dbReference type="Pfam" id="PF10145"/>
    </source>
</evidence>
<accession>A0A1A9RSG3</accession>
<feature type="region of interest" description="Disordered" evidence="1">
    <location>
        <begin position="609"/>
        <end position="645"/>
    </location>
</feature>
<dbReference type="Pfam" id="PF10145">
    <property type="entry name" value="PhageMin_Tail"/>
    <property type="match status" value="1"/>
</dbReference>